<accession>A0ABR0KAA1</accession>
<reference evidence="1 2" key="1">
    <citation type="submission" date="2023-08" db="EMBL/GenBank/DDBJ databases">
        <title>Black Yeasts Isolated from many extreme environments.</title>
        <authorList>
            <person name="Coleine C."/>
            <person name="Stajich J.E."/>
            <person name="Selbmann L."/>
        </authorList>
    </citation>
    <scope>NUCLEOTIDE SEQUENCE [LARGE SCALE GENOMIC DNA]</scope>
    <source>
        <strain evidence="1 2">CCFEE 5885</strain>
    </source>
</reference>
<gene>
    <name evidence="1" type="ORF">LTR24_005011</name>
</gene>
<protein>
    <submittedName>
        <fullName evidence="1">Uncharacterized protein</fullName>
    </submittedName>
</protein>
<name>A0ABR0KAA1_9EURO</name>
<organism evidence="1 2">
    <name type="scientific">Lithohypha guttulata</name>
    <dbReference type="NCBI Taxonomy" id="1690604"/>
    <lineage>
        <taxon>Eukaryota</taxon>
        <taxon>Fungi</taxon>
        <taxon>Dikarya</taxon>
        <taxon>Ascomycota</taxon>
        <taxon>Pezizomycotina</taxon>
        <taxon>Eurotiomycetes</taxon>
        <taxon>Chaetothyriomycetidae</taxon>
        <taxon>Chaetothyriales</taxon>
        <taxon>Trichomeriaceae</taxon>
        <taxon>Lithohypha</taxon>
    </lineage>
</organism>
<dbReference type="EMBL" id="JAVRRG010000054">
    <property type="protein sequence ID" value="KAK5092675.1"/>
    <property type="molecule type" value="Genomic_DNA"/>
</dbReference>
<dbReference type="Proteomes" id="UP001345013">
    <property type="component" value="Unassembled WGS sequence"/>
</dbReference>
<sequence length="179" mass="20743">MATPIHYEQEQGQLQLALVSDNITEHDVTAHSTRDSHPKYLYSMISIKYCSRNDPAYLFCLRAERQRPRKYIKVHSPKTCKCLARGRIEPIIRKPDGDTTTPASENIFRMLYFRRADGVYRNALGQAVKDDDGHDFGRKPIVLKDLVRVVGPKLGSILHWKLDRMLREMMEYPAEFYGS</sequence>
<keyword evidence="2" id="KW-1185">Reference proteome</keyword>
<comment type="caution">
    <text evidence="1">The sequence shown here is derived from an EMBL/GenBank/DDBJ whole genome shotgun (WGS) entry which is preliminary data.</text>
</comment>
<evidence type="ECO:0000313" key="2">
    <source>
        <dbReference type="Proteomes" id="UP001345013"/>
    </source>
</evidence>
<evidence type="ECO:0000313" key="1">
    <source>
        <dbReference type="EMBL" id="KAK5092675.1"/>
    </source>
</evidence>
<proteinExistence type="predicted"/>